<dbReference type="GO" id="GO:0005762">
    <property type="term" value="C:mitochondrial large ribosomal subunit"/>
    <property type="evidence" value="ECO:0007669"/>
    <property type="project" value="TreeGrafter"/>
</dbReference>
<dbReference type="SUPFAM" id="SSF110324">
    <property type="entry name" value="Ribosomal L27 protein-like"/>
    <property type="match status" value="1"/>
</dbReference>
<evidence type="ECO:0000256" key="2">
    <source>
        <dbReference type="ARBA" id="ARBA00022980"/>
    </source>
</evidence>
<keyword evidence="3" id="KW-0687">Ribonucleoprotein</keyword>
<dbReference type="Proteomes" id="UP000078550">
    <property type="component" value="Unassembled WGS sequence"/>
</dbReference>
<protein>
    <submittedName>
        <fullName evidence="4">Mitochondrial ribosomal protein L27, putative</fullName>
    </submittedName>
</protein>
<organism evidence="4 7">
    <name type="scientific">Plasmodium ovale wallikeri</name>
    <dbReference type="NCBI Taxonomy" id="864142"/>
    <lineage>
        <taxon>Eukaryota</taxon>
        <taxon>Sar</taxon>
        <taxon>Alveolata</taxon>
        <taxon>Apicomplexa</taxon>
        <taxon>Aconoidasida</taxon>
        <taxon>Haemosporida</taxon>
        <taxon>Plasmodiidae</taxon>
        <taxon>Plasmodium</taxon>
        <taxon>Plasmodium (Plasmodium)</taxon>
    </lineage>
</organism>
<dbReference type="GO" id="GO:0003735">
    <property type="term" value="F:structural constituent of ribosome"/>
    <property type="evidence" value="ECO:0007669"/>
    <property type="project" value="InterPro"/>
</dbReference>
<evidence type="ECO:0000313" key="4">
    <source>
        <dbReference type="EMBL" id="SBT34406.1"/>
    </source>
</evidence>
<dbReference type="Proteomes" id="UP000078555">
    <property type="component" value="Unassembled WGS sequence"/>
</dbReference>
<comment type="similarity">
    <text evidence="1">Belongs to the bacterial ribosomal protein bL27 family.</text>
</comment>
<dbReference type="Gene3D" id="2.40.50.100">
    <property type="match status" value="1"/>
</dbReference>
<reference evidence="4" key="1">
    <citation type="submission" date="2016-05" db="EMBL/GenBank/DDBJ databases">
        <authorList>
            <person name="Lavstsen T."/>
            <person name="Jespersen J.S."/>
        </authorList>
    </citation>
    <scope>NUCLEOTIDE SEQUENCE [LARGE SCALE GENOMIC DNA]</scope>
</reference>
<dbReference type="InterPro" id="IPR001684">
    <property type="entry name" value="Ribosomal_bL27"/>
</dbReference>
<gene>
    <name evidence="4" type="ORF">POVWA1_022150</name>
    <name evidence="5" type="ORF">POVWA2_021970</name>
</gene>
<evidence type="ECO:0000313" key="7">
    <source>
        <dbReference type="Proteomes" id="UP000078555"/>
    </source>
</evidence>
<reference evidence="6 7" key="2">
    <citation type="submission" date="2016-05" db="EMBL/GenBank/DDBJ databases">
        <authorList>
            <person name="Naeem Raeece"/>
        </authorList>
    </citation>
    <scope>NUCLEOTIDE SEQUENCE [LARGE SCALE GENOMIC DNA]</scope>
</reference>
<dbReference type="AlphaFoldDB" id="A0A1A8YS92"/>
<accession>A0A1A8YS92</accession>
<dbReference type="PANTHER" id="PTHR15893:SF0">
    <property type="entry name" value="LARGE RIBOSOMAL SUBUNIT PROTEIN BL27M"/>
    <property type="match status" value="1"/>
</dbReference>
<dbReference type="GO" id="GO:0006412">
    <property type="term" value="P:translation"/>
    <property type="evidence" value="ECO:0007669"/>
    <property type="project" value="InterPro"/>
</dbReference>
<sequence>MTTPFYIQKLLHLRNGLYHCMRNSTYQRGLTMHCEGKRVCFNTLSEVKKKVSPSSTIRCNVVHKRRIYSHSTNWFNNLHGVINLRGGLIVGPLCTKSELGRSYDVNSHFDLFKMFKRSKMVKTSSYRRKSRSSPNGQGQKAKIGIKRLSGEYVKTGQLLVKQRKIIAFNYERKTRKRNFKYYPGEHVKVAKNTSLIALTNGRVKYTFHVLQNILIVNVVPEELDTLREEDLYRYRTEHVKSFEENRSLVYLRMKHTISFPKFKHTQYIKPPLKPQFLTKYDIYDNPTLQRVPVLYHKRP</sequence>
<keyword evidence="7" id="KW-1185">Reference proteome</keyword>
<evidence type="ECO:0000313" key="5">
    <source>
        <dbReference type="EMBL" id="SBT34854.1"/>
    </source>
</evidence>
<dbReference type="PANTHER" id="PTHR15893">
    <property type="entry name" value="RIBOSOMAL PROTEIN L27"/>
    <property type="match status" value="1"/>
</dbReference>
<dbReference type="Pfam" id="PF01016">
    <property type="entry name" value="Ribosomal_L27"/>
    <property type="match status" value="1"/>
</dbReference>
<evidence type="ECO:0000256" key="3">
    <source>
        <dbReference type="ARBA" id="ARBA00023274"/>
    </source>
</evidence>
<evidence type="ECO:0000256" key="1">
    <source>
        <dbReference type="ARBA" id="ARBA00010797"/>
    </source>
</evidence>
<name>A0A1A8YS92_PLAOA</name>
<dbReference type="EMBL" id="FLRD01000070">
    <property type="protein sequence ID" value="SBT34406.1"/>
    <property type="molecule type" value="Genomic_DNA"/>
</dbReference>
<evidence type="ECO:0000313" key="6">
    <source>
        <dbReference type="Proteomes" id="UP000078550"/>
    </source>
</evidence>
<dbReference type="EMBL" id="FLRE01000086">
    <property type="protein sequence ID" value="SBT34854.1"/>
    <property type="molecule type" value="Genomic_DNA"/>
</dbReference>
<proteinExistence type="inferred from homology"/>
<keyword evidence="2 4" id="KW-0689">Ribosomal protein</keyword>